<feature type="compositionally biased region" description="Polar residues" evidence="1">
    <location>
        <begin position="69"/>
        <end position="78"/>
    </location>
</feature>
<name>A0A3N4J0J1_9PEZI</name>
<evidence type="ECO:0000313" key="2">
    <source>
        <dbReference type="EMBL" id="RPA91892.1"/>
    </source>
</evidence>
<protein>
    <submittedName>
        <fullName evidence="2">Uncharacterized protein</fullName>
    </submittedName>
</protein>
<feature type="compositionally biased region" description="Low complexity" evidence="1">
    <location>
        <begin position="90"/>
        <end position="100"/>
    </location>
</feature>
<dbReference type="EMBL" id="ML120485">
    <property type="protein sequence ID" value="RPA91892.1"/>
    <property type="molecule type" value="Genomic_DNA"/>
</dbReference>
<keyword evidence="3" id="KW-1185">Reference proteome</keyword>
<dbReference type="AlphaFoldDB" id="A0A3N4J0J1"/>
<proteinExistence type="predicted"/>
<evidence type="ECO:0000256" key="1">
    <source>
        <dbReference type="SAM" id="MobiDB-lite"/>
    </source>
</evidence>
<sequence length="100" mass="11195">MVSYIKHPALAILDDLNPAPPHTASMNLDDFEEEVELEENAYEEVGYTDMVAGNEEEEEEAEGNGQAESHNSQASLRNLHQELPPPPRFHPLSHPLPEHT</sequence>
<evidence type="ECO:0000313" key="3">
    <source>
        <dbReference type="Proteomes" id="UP000276215"/>
    </source>
</evidence>
<dbReference type="OrthoDB" id="5488630at2759"/>
<gene>
    <name evidence="2" type="ORF">L873DRAFT_1794634</name>
</gene>
<reference evidence="2 3" key="1">
    <citation type="journal article" date="2018" name="Nat. Ecol. Evol.">
        <title>Pezizomycetes genomes reveal the molecular basis of ectomycorrhizal truffle lifestyle.</title>
        <authorList>
            <person name="Murat C."/>
            <person name="Payen T."/>
            <person name="Noel B."/>
            <person name="Kuo A."/>
            <person name="Morin E."/>
            <person name="Chen J."/>
            <person name="Kohler A."/>
            <person name="Krizsan K."/>
            <person name="Balestrini R."/>
            <person name="Da Silva C."/>
            <person name="Montanini B."/>
            <person name="Hainaut M."/>
            <person name="Levati E."/>
            <person name="Barry K.W."/>
            <person name="Belfiori B."/>
            <person name="Cichocki N."/>
            <person name="Clum A."/>
            <person name="Dockter R.B."/>
            <person name="Fauchery L."/>
            <person name="Guy J."/>
            <person name="Iotti M."/>
            <person name="Le Tacon F."/>
            <person name="Lindquist E.A."/>
            <person name="Lipzen A."/>
            <person name="Malagnac F."/>
            <person name="Mello A."/>
            <person name="Molinier V."/>
            <person name="Miyauchi S."/>
            <person name="Poulain J."/>
            <person name="Riccioni C."/>
            <person name="Rubini A."/>
            <person name="Sitrit Y."/>
            <person name="Splivallo R."/>
            <person name="Traeger S."/>
            <person name="Wang M."/>
            <person name="Zifcakova L."/>
            <person name="Wipf D."/>
            <person name="Zambonelli A."/>
            <person name="Paolocci F."/>
            <person name="Nowrousian M."/>
            <person name="Ottonello S."/>
            <person name="Baldrian P."/>
            <person name="Spatafora J.W."/>
            <person name="Henrissat B."/>
            <person name="Nagy L.G."/>
            <person name="Aury J.M."/>
            <person name="Wincker P."/>
            <person name="Grigoriev I.V."/>
            <person name="Bonfante P."/>
            <person name="Martin F.M."/>
        </authorList>
    </citation>
    <scope>NUCLEOTIDE SEQUENCE [LARGE SCALE GENOMIC DNA]</scope>
    <source>
        <strain evidence="2 3">120613-1</strain>
    </source>
</reference>
<dbReference type="Proteomes" id="UP000276215">
    <property type="component" value="Unassembled WGS sequence"/>
</dbReference>
<accession>A0A3N4J0J1</accession>
<organism evidence="2 3">
    <name type="scientific">Choiromyces venosus 120613-1</name>
    <dbReference type="NCBI Taxonomy" id="1336337"/>
    <lineage>
        <taxon>Eukaryota</taxon>
        <taxon>Fungi</taxon>
        <taxon>Dikarya</taxon>
        <taxon>Ascomycota</taxon>
        <taxon>Pezizomycotina</taxon>
        <taxon>Pezizomycetes</taxon>
        <taxon>Pezizales</taxon>
        <taxon>Tuberaceae</taxon>
        <taxon>Choiromyces</taxon>
    </lineage>
</organism>
<dbReference type="STRING" id="1336337.A0A3N4J0J1"/>
<feature type="region of interest" description="Disordered" evidence="1">
    <location>
        <begin position="49"/>
        <end position="100"/>
    </location>
</feature>